<reference evidence="1" key="2">
    <citation type="submission" date="2020-02" db="EMBL/GenBank/DDBJ databases">
        <authorList>
            <person name="Gilchrist C.L.M."/>
            <person name="Chooi Y.-H."/>
        </authorList>
    </citation>
    <scope>NUCLEOTIDE SEQUENCE</scope>
    <source>
        <strain evidence="1">MST-FP2251</strain>
    </source>
</reference>
<evidence type="ECO:0000313" key="2">
    <source>
        <dbReference type="Proteomes" id="UP001194746"/>
    </source>
</evidence>
<dbReference type="AlphaFoldDB" id="A0AAD4GRL5"/>
<proteinExistence type="predicted"/>
<accession>A0AAD4GRL5</accession>
<comment type="caution">
    <text evidence="1">The sequence shown here is derived from an EMBL/GenBank/DDBJ whole genome shotgun (WGS) entry which is preliminary data.</text>
</comment>
<keyword evidence="2" id="KW-1185">Reference proteome</keyword>
<dbReference type="Proteomes" id="UP001194746">
    <property type="component" value="Unassembled WGS sequence"/>
</dbReference>
<organism evidence="1 2">
    <name type="scientific">Aspergillus nanangensis</name>
    <dbReference type="NCBI Taxonomy" id="2582783"/>
    <lineage>
        <taxon>Eukaryota</taxon>
        <taxon>Fungi</taxon>
        <taxon>Dikarya</taxon>
        <taxon>Ascomycota</taxon>
        <taxon>Pezizomycotina</taxon>
        <taxon>Eurotiomycetes</taxon>
        <taxon>Eurotiomycetidae</taxon>
        <taxon>Eurotiales</taxon>
        <taxon>Aspergillaceae</taxon>
        <taxon>Aspergillus</taxon>
        <taxon>Aspergillus subgen. Circumdati</taxon>
    </lineage>
</organism>
<dbReference type="EMBL" id="VCAU01000073">
    <property type="protein sequence ID" value="KAF9886675.1"/>
    <property type="molecule type" value="Genomic_DNA"/>
</dbReference>
<protein>
    <submittedName>
        <fullName evidence="1">Uncharacterized protein</fullName>
    </submittedName>
</protein>
<gene>
    <name evidence="1" type="ORF">FE257_011189</name>
</gene>
<evidence type="ECO:0000313" key="1">
    <source>
        <dbReference type="EMBL" id="KAF9886675.1"/>
    </source>
</evidence>
<reference evidence="1" key="1">
    <citation type="journal article" date="2019" name="Beilstein J. Org. Chem.">
        <title>Nanangenines: drimane sesquiterpenoids as the dominant metabolite cohort of a novel Australian fungus, Aspergillus nanangensis.</title>
        <authorList>
            <person name="Lacey H.J."/>
            <person name="Gilchrist C.L.M."/>
            <person name="Crombie A."/>
            <person name="Kalaitzis J.A."/>
            <person name="Vuong D."/>
            <person name="Rutledge P.J."/>
            <person name="Turner P."/>
            <person name="Pitt J.I."/>
            <person name="Lacey E."/>
            <person name="Chooi Y.H."/>
            <person name="Piggott A.M."/>
        </authorList>
    </citation>
    <scope>NUCLEOTIDE SEQUENCE</scope>
    <source>
        <strain evidence="1">MST-FP2251</strain>
    </source>
</reference>
<name>A0AAD4GRL5_ASPNN</name>
<sequence>MRMTCVEAEDEGAHSRAARVGFYLLPPVLRLICLSRGMGDQMLAHNDKLIVVGADIPRMSIVTRYVTFSNVEQRRHDIRYFNSCDKLLRVNLKDEDAGTAQDGAGRMDWAVLRLLSLVAFSSRLGQFVQHITSSDTVSDIYKKKLT</sequence>